<gene>
    <name evidence="2" type="ORF">OOU_Y34scaffold00934g1</name>
</gene>
<organism evidence="2">
    <name type="scientific">Pyricularia oryzae (strain Y34)</name>
    <name type="common">Rice blast fungus</name>
    <name type="synonym">Magnaporthe oryzae</name>
    <dbReference type="NCBI Taxonomy" id="1143189"/>
    <lineage>
        <taxon>Eukaryota</taxon>
        <taxon>Fungi</taxon>
        <taxon>Dikarya</taxon>
        <taxon>Ascomycota</taxon>
        <taxon>Pezizomycotina</taxon>
        <taxon>Sordariomycetes</taxon>
        <taxon>Sordariomycetidae</taxon>
        <taxon>Magnaporthales</taxon>
        <taxon>Pyriculariaceae</taxon>
        <taxon>Pyricularia</taxon>
    </lineage>
</organism>
<protein>
    <submittedName>
        <fullName evidence="2">Uncharacterized protein</fullName>
    </submittedName>
</protein>
<proteinExistence type="predicted"/>
<evidence type="ECO:0000256" key="1">
    <source>
        <dbReference type="SAM" id="MobiDB-lite"/>
    </source>
</evidence>
<evidence type="ECO:0000313" key="2">
    <source>
        <dbReference type="EMBL" id="ELQ33502.1"/>
    </source>
</evidence>
<dbReference type="EMBL" id="JH793561">
    <property type="protein sequence ID" value="ELQ33502.1"/>
    <property type="molecule type" value="Genomic_DNA"/>
</dbReference>
<dbReference type="AlphaFoldDB" id="A0AA97PGA0"/>
<accession>A0AA97PGA0</accession>
<feature type="compositionally biased region" description="Polar residues" evidence="1">
    <location>
        <begin position="1"/>
        <end position="11"/>
    </location>
</feature>
<reference evidence="2" key="1">
    <citation type="journal article" date="2012" name="PLoS Genet.">
        <title>Comparative analysis of the genomes of two field isolates of the rice blast fungus Magnaporthe oryzae.</title>
        <authorList>
            <person name="Xue M."/>
            <person name="Yang J."/>
            <person name="Li Z."/>
            <person name="Hu S."/>
            <person name="Yao N."/>
            <person name="Dean R.A."/>
            <person name="Zhao W."/>
            <person name="Shen M."/>
            <person name="Zhang H."/>
            <person name="Li C."/>
            <person name="Liu L."/>
            <person name="Cao L."/>
            <person name="Xu X."/>
            <person name="Xing Y."/>
            <person name="Hsiang T."/>
            <person name="Zhang Z."/>
            <person name="Xu J.R."/>
            <person name="Peng Y.L."/>
        </authorList>
    </citation>
    <scope>NUCLEOTIDE SEQUENCE</scope>
    <source>
        <strain evidence="2">Y34</strain>
    </source>
</reference>
<sequence>MFLQPGSNISPTDIFRPNAKRPTLRTTNNVYGKSLSTWNSWYRLSLKRALRLYWAEDAQKRHSAELSWGTDKIQQRDFRKLLRTLMSFWEFGIYDQAIARGRNRHSTLDGGMGVGHAPLHQQGLSFFKKYMLGSAQLYGIKPALDVQQVLKVTIRRPTVFGTDQEGVWSPPKSISHILSFPSSRMLFGFASPQCIPALGTNVVEFPR</sequence>
<dbReference type="Proteomes" id="UP000011086">
    <property type="component" value="Unassembled WGS sequence"/>
</dbReference>
<name>A0AA97PGA0_PYRO3</name>
<feature type="region of interest" description="Disordered" evidence="1">
    <location>
        <begin position="1"/>
        <end position="20"/>
    </location>
</feature>